<gene>
    <name evidence="1" type="ORF">X943_002466</name>
</gene>
<dbReference type="Proteomes" id="UP001195914">
    <property type="component" value="Unassembled WGS sequence"/>
</dbReference>
<comment type="caution">
    <text evidence="1">The sequence shown here is derived from an EMBL/GenBank/DDBJ whole genome shotgun (WGS) entry which is preliminary data.</text>
</comment>
<name>A0AAD9GD92_BABDI</name>
<accession>A0AAD9GD92</accession>
<dbReference type="AlphaFoldDB" id="A0AAD9GD92"/>
<proteinExistence type="predicted"/>
<dbReference type="EMBL" id="JAHBMH010000044">
    <property type="protein sequence ID" value="KAK1936272.1"/>
    <property type="molecule type" value="Genomic_DNA"/>
</dbReference>
<keyword evidence="2" id="KW-1185">Reference proteome</keyword>
<evidence type="ECO:0000313" key="1">
    <source>
        <dbReference type="EMBL" id="KAK1936272.1"/>
    </source>
</evidence>
<reference evidence="1" key="2">
    <citation type="submission" date="2021-05" db="EMBL/GenBank/DDBJ databases">
        <authorList>
            <person name="Pain A."/>
        </authorList>
    </citation>
    <scope>NUCLEOTIDE SEQUENCE</scope>
    <source>
        <strain evidence="1">1802A</strain>
    </source>
</reference>
<protein>
    <submittedName>
        <fullName evidence="1">Uncharacterized protein</fullName>
    </submittedName>
</protein>
<reference evidence="1" key="1">
    <citation type="journal article" date="2014" name="Nucleic Acids Res.">
        <title>The evolutionary dynamics of variant antigen genes in Babesia reveal a history of genomic innovation underlying host-parasite interaction.</title>
        <authorList>
            <person name="Jackson A.P."/>
            <person name="Otto T.D."/>
            <person name="Darby A."/>
            <person name="Ramaprasad A."/>
            <person name="Xia D."/>
            <person name="Echaide I.E."/>
            <person name="Farber M."/>
            <person name="Gahlot S."/>
            <person name="Gamble J."/>
            <person name="Gupta D."/>
            <person name="Gupta Y."/>
            <person name="Jackson L."/>
            <person name="Malandrin L."/>
            <person name="Malas T.B."/>
            <person name="Moussa E."/>
            <person name="Nair M."/>
            <person name="Reid A.J."/>
            <person name="Sanders M."/>
            <person name="Sharma J."/>
            <person name="Tracey A."/>
            <person name="Quail M.A."/>
            <person name="Weir W."/>
            <person name="Wastling J.M."/>
            <person name="Hall N."/>
            <person name="Willadsen P."/>
            <person name="Lingelbach K."/>
            <person name="Shiels B."/>
            <person name="Tait A."/>
            <person name="Berriman M."/>
            <person name="Allred D.R."/>
            <person name="Pain A."/>
        </authorList>
    </citation>
    <scope>NUCLEOTIDE SEQUENCE</scope>
    <source>
        <strain evidence="1">1802A</strain>
    </source>
</reference>
<evidence type="ECO:0000313" key="2">
    <source>
        <dbReference type="Proteomes" id="UP001195914"/>
    </source>
</evidence>
<organism evidence="1 2">
    <name type="scientific">Babesia divergens</name>
    <dbReference type="NCBI Taxonomy" id="32595"/>
    <lineage>
        <taxon>Eukaryota</taxon>
        <taxon>Sar</taxon>
        <taxon>Alveolata</taxon>
        <taxon>Apicomplexa</taxon>
        <taxon>Aconoidasida</taxon>
        <taxon>Piroplasmida</taxon>
        <taxon>Babesiidae</taxon>
        <taxon>Babesia</taxon>
    </lineage>
</organism>
<sequence>MASHTLVSVNKAFYETSNIDWEFENVICQYDSPMLPRLDLYVNADVAYNSSAGLLSISSSYMTTVVCRACELIHTDTTTLKGDLLDVLVLCSVLARTSSNESTLNVAYRTLLKYIKELPTDVRRHGPLLESTFISSNAILNNGCIDIALCTEFYVKLTVTLMDDTNDKIYEVLEHLMDRLMLLKCQNATTSFLKCYPLLLESVPLACSATLIQLFDLLVSTVDTRIFNALISALECLEAVFVSLTEDANMFCLETCHWFLTPYMLHLTDAEISLVNTVLFCIQGNQLLMDLRFRPPVLEERTKFEKFSFQQRDEVKRRYVNVWKIMRTEEVAAYIKNRLIEFKISLEDQLRADGVASEGVLLISEYYSWLSSI</sequence>